<dbReference type="InterPro" id="IPR001841">
    <property type="entry name" value="Znf_RING"/>
</dbReference>
<dbReference type="AlphaFoldDB" id="A0AAD5H1J2"/>
<dbReference type="SUPFAM" id="SSF57850">
    <property type="entry name" value="RING/U-box"/>
    <property type="match status" value="1"/>
</dbReference>
<keyword evidence="1" id="KW-0677">Repeat</keyword>
<keyword evidence="4" id="KW-0863">Zinc-finger</keyword>
<accession>A0AAD5H1J2</accession>
<evidence type="ECO:0000256" key="3">
    <source>
        <dbReference type="PROSITE-ProRule" id="PRU00023"/>
    </source>
</evidence>
<organism evidence="7 8">
    <name type="scientific">Chlorella ohadii</name>
    <dbReference type="NCBI Taxonomy" id="2649997"/>
    <lineage>
        <taxon>Eukaryota</taxon>
        <taxon>Viridiplantae</taxon>
        <taxon>Chlorophyta</taxon>
        <taxon>core chlorophytes</taxon>
        <taxon>Trebouxiophyceae</taxon>
        <taxon>Chlorellales</taxon>
        <taxon>Chlorellaceae</taxon>
        <taxon>Chlorella clade</taxon>
        <taxon>Chlorella</taxon>
    </lineage>
</organism>
<feature type="domain" description="RING-type" evidence="6">
    <location>
        <begin position="381"/>
        <end position="420"/>
    </location>
</feature>
<proteinExistence type="predicted"/>
<dbReference type="InterPro" id="IPR036770">
    <property type="entry name" value="Ankyrin_rpt-contain_sf"/>
</dbReference>
<dbReference type="PROSITE" id="PS50088">
    <property type="entry name" value="ANK_REPEAT"/>
    <property type="match status" value="3"/>
</dbReference>
<feature type="repeat" description="ANK" evidence="3">
    <location>
        <begin position="52"/>
        <end position="85"/>
    </location>
</feature>
<evidence type="ECO:0000259" key="6">
    <source>
        <dbReference type="PROSITE" id="PS50089"/>
    </source>
</evidence>
<evidence type="ECO:0000256" key="1">
    <source>
        <dbReference type="ARBA" id="ARBA00022737"/>
    </source>
</evidence>
<feature type="repeat" description="ANK" evidence="3">
    <location>
        <begin position="148"/>
        <end position="182"/>
    </location>
</feature>
<dbReference type="SMART" id="SM00184">
    <property type="entry name" value="RING"/>
    <property type="match status" value="1"/>
</dbReference>
<feature type="compositionally biased region" description="Low complexity" evidence="5">
    <location>
        <begin position="298"/>
        <end position="318"/>
    </location>
</feature>
<dbReference type="Gene3D" id="1.25.40.20">
    <property type="entry name" value="Ankyrin repeat-containing domain"/>
    <property type="match status" value="3"/>
</dbReference>
<comment type="caution">
    <text evidence="7">The sequence shown here is derived from an EMBL/GenBank/DDBJ whole genome shotgun (WGS) entry which is preliminary data.</text>
</comment>
<protein>
    <recommendedName>
        <fullName evidence="6">RING-type domain-containing protein</fullName>
    </recommendedName>
</protein>
<dbReference type="PROSITE" id="PS50089">
    <property type="entry name" value="ZF_RING_2"/>
    <property type="match status" value="1"/>
</dbReference>
<dbReference type="SUPFAM" id="SSF48403">
    <property type="entry name" value="Ankyrin repeat"/>
    <property type="match status" value="1"/>
</dbReference>
<dbReference type="Proteomes" id="UP001205105">
    <property type="component" value="Unassembled WGS sequence"/>
</dbReference>
<keyword evidence="4" id="KW-0479">Metal-binding</keyword>
<feature type="repeat" description="ANK" evidence="3">
    <location>
        <begin position="18"/>
        <end position="51"/>
    </location>
</feature>
<dbReference type="InterPro" id="IPR002110">
    <property type="entry name" value="Ankyrin_rpt"/>
</dbReference>
<dbReference type="GO" id="GO:0008270">
    <property type="term" value="F:zinc ion binding"/>
    <property type="evidence" value="ECO:0007669"/>
    <property type="project" value="UniProtKB-KW"/>
</dbReference>
<dbReference type="SMART" id="SM00248">
    <property type="entry name" value="ANK"/>
    <property type="match status" value="6"/>
</dbReference>
<dbReference type="PANTHER" id="PTHR24126">
    <property type="entry name" value="ANKYRIN REPEAT, PH AND SEC7 DOMAIN CONTAINING PROTEIN SECG-RELATED"/>
    <property type="match status" value="1"/>
</dbReference>
<keyword evidence="2 3" id="KW-0040">ANK repeat</keyword>
<evidence type="ECO:0000256" key="2">
    <source>
        <dbReference type="ARBA" id="ARBA00023043"/>
    </source>
</evidence>
<name>A0AAD5H1J2_9CHLO</name>
<keyword evidence="8" id="KW-1185">Reference proteome</keyword>
<dbReference type="PROSITE" id="PS50297">
    <property type="entry name" value="ANK_REP_REGION"/>
    <property type="match status" value="2"/>
</dbReference>
<reference evidence="7" key="1">
    <citation type="submission" date="2020-11" db="EMBL/GenBank/DDBJ databases">
        <title>Chlorella ohadii genome sequencing and assembly.</title>
        <authorList>
            <person name="Murik O."/>
            <person name="Treves H."/>
            <person name="Kedem I."/>
            <person name="Shotland Y."/>
            <person name="Kaplan A."/>
        </authorList>
    </citation>
    <scope>NUCLEOTIDE SEQUENCE</scope>
    <source>
        <strain evidence="7">1</strain>
    </source>
</reference>
<sequence>MHSNAAAGRANPCARGFRGATPLHEAVAAVRPAVVAVLLAESGVDPNLKNRDGDTPLHMACEGYSTRALVPALLAAGADPNARDSQGRTPLFHAYTEAEVRLLIAAGSDVRARDSGGQTPLHLQACNEPDCTAQLLAAGADVNARDASGETPLHKVAGMKQPWEQLWRPLLAAGTDVNAANEAGVTPLLYLDDGNDERHSMAAALLAAGADVNAASTRTFLHPWRGSWNERPSGTTFLHMHVEARCARRCTGVPDCVQLALRAGANPSAVDGLQRTPLDLASGACTVQALITAQQQQQQPRRQQQQQQQLRRQQQQQQSAVHPPPPPVWTDADFPPLPASRPEPAHHPPSTAPQERHPPAPVPAPSRPAAFNERGGPKLECRICMEEVAELVALVPCGHRVMCAACPQGALSSGSCPICRTPTTAVMRIFD</sequence>
<evidence type="ECO:0000256" key="4">
    <source>
        <dbReference type="PROSITE-ProRule" id="PRU00175"/>
    </source>
</evidence>
<dbReference type="InterPro" id="IPR013083">
    <property type="entry name" value="Znf_RING/FYVE/PHD"/>
</dbReference>
<dbReference type="Pfam" id="PF13920">
    <property type="entry name" value="zf-C3HC4_3"/>
    <property type="match status" value="1"/>
</dbReference>
<dbReference type="EMBL" id="JADXDR010000078">
    <property type="protein sequence ID" value="KAI7840531.1"/>
    <property type="molecule type" value="Genomic_DNA"/>
</dbReference>
<keyword evidence="4" id="KW-0862">Zinc</keyword>
<gene>
    <name evidence="7" type="ORF">COHA_005687</name>
</gene>
<dbReference type="Pfam" id="PF00023">
    <property type="entry name" value="Ank"/>
    <property type="match status" value="1"/>
</dbReference>
<evidence type="ECO:0000313" key="8">
    <source>
        <dbReference type="Proteomes" id="UP001205105"/>
    </source>
</evidence>
<dbReference type="PANTHER" id="PTHR24126:SF14">
    <property type="entry name" value="ANK_REP_REGION DOMAIN-CONTAINING PROTEIN"/>
    <property type="match status" value="1"/>
</dbReference>
<dbReference type="Gene3D" id="3.30.40.10">
    <property type="entry name" value="Zinc/RING finger domain, C3HC4 (zinc finger)"/>
    <property type="match status" value="1"/>
</dbReference>
<evidence type="ECO:0000256" key="5">
    <source>
        <dbReference type="SAM" id="MobiDB-lite"/>
    </source>
</evidence>
<evidence type="ECO:0000313" key="7">
    <source>
        <dbReference type="EMBL" id="KAI7840531.1"/>
    </source>
</evidence>
<dbReference type="Pfam" id="PF12796">
    <property type="entry name" value="Ank_2"/>
    <property type="match status" value="1"/>
</dbReference>
<feature type="region of interest" description="Disordered" evidence="5">
    <location>
        <begin position="298"/>
        <end position="371"/>
    </location>
</feature>